<comment type="caution">
    <text evidence="4">The sequence shown here is derived from an EMBL/GenBank/DDBJ whole genome shotgun (WGS) entry which is preliminary data.</text>
</comment>
<evidence type="ECO:0000313" key="5">
    <source>
        <dbReference type="Proteomes" id="UP001185028"/>
    </source>
</evidence>
<dbReference type="InterPro" id="IPR036388">
    <property type="entry name" value="WH-like_DNA-bd_sf"/>
</dbReference>
<dbReference type="PROSITE" id="PS52050">
    <property type="entry name" value="WYL"/>
    <property type="match status" value="1"/>
</dbReference>
<dbReference type="InterPro" id="IPR001034">
    <property type="entry name" value="DeoR_HTH"/>
</dbReference>
<dbReference type="GO" id="GO:0003677">
    <property type="term" value="F:DNA binding"/>
    <property type="evidence" value="ECO:0007669"/>
    <property type="project" value="UniProtKB-KW"/>
</dbReference>
<evidence type="ECO:0000256" key="2">
    <source>
        <dbReference type="ARBA" id="ARBA00023163"/>
    </source>
</evidence>
<dbReference type="Pfam" id="PF08279">
    <property type="entry name" value="HTH_11"/>
    <property type="match status" value="1"/>
</dbReference>
<dbReference type="InterPro" id="IPR013196">
    <property type="entry name" value="HTH_11"/>
</dbReference>
<keyword evidence="2" id="KW-0804">Transcription</keyword>
<dbReference type="InterPro" id="IPR028349">
    <property type="entry name" value="PafC-like"/>
</dbReference>
<dbReference type="PIRSF" id="PIRSF016838">
    <property type="entry name" value="PafC"/>
    <property type="match status" value="1"/>
</dbReference>
<evidence type="ECO:0000259" key="3">
    <source>
        <dbReference type="PROSITE" id="PS51000"/>
    </source>
</evidence>
<dbReference type="Pfam" id="PF13280">
    <property type="entry name" value="WYL"/>
    <property type="match status" value="1"/>
</dbReference>
<name>A0ABU1J0M2_9BACL</name>
<proteinExistence type="predicted"/>
<dbReference type="PANTHER" id="PTHR34580">
    <property type="match status" value="1"/>
</dbReference>
<keyword evidence="4" id="KW-0238">DNA-binding</keyword>
<reference evidence="4 5" key="1">
    <citation type="submission" date="2023-07" db="EMBL/GenBank/DDBJ databases">
        <title>Genomic Encyclopedia of Type Strains, Phase IV (KMG-IV): sequencing the most valuable type-strain genomes for metagenomic binning, comparative biology and taxonomic classification.</title>
        <authorList>
            <person name="Goeker M."/>
        </authorList>
    </citation>
    <scope>NUCLEOTIDE SEQUENCE [LARGE SCALE GENOMIC DNA]</scope>
    <source>
        <strain evidence="4 5">DSM 22170</strain>
    </source>
</reference>
<dbReference type="PROSITE" id="PS51000">
    <property type="entry name" value="HTH_DEOR_2"/>
    <property type="match status" value="1"/>
</dbReference>
<keyword evidence="5" id="KW-1185">Reference proteome</keyword>
<sequence length="321" mass="37027">MKLQRLISIIYKLLNHDILSASMLAEEYGVSARTIYRDMDTIGAAGFPVVSHQGSQGGYGMIDGYKLDKSLLGSHDVASLITVLHSLSTMFEDTQVQETIERLQSIEHVHQLPRLDINFQSYHTDTHLLQLLRQAIAEQQVVQFDYINASNERTTRELEPSRIYFKYGAWYVAGYCRSRQSVREFRLSRMLSTVLRDQHFTIRQHEVPSHTAVHIEQPATLLQPEQPISHTSTEVVIRINQNAIANALDQFQHAERQFHSDGSMTIRILLQQPKQTKWLYGTLLSFGENAEVLHPPEVRATMRQKLHQMLERYEHDKPNLL</sequence>
<accession>A0ABU1J0M2</accession>
<dbReference type="SUPFAM" id="SSF46785">
    <property type="entry name" value="Winged helix' DNA-binding domain"/>
    <property type="match status" value="1"/>
</dbReference>
<organism evidence="4 5">
    <name type="scientific">Paenibacillus hunanensis</name>
    <dbReference type="NCBI Taxonomy" id="539262"/>
    <lineage>
        <taxon>Bacteria</taxon>
        <taxon>Bacillati</taxon>
        <taxon>Bacillota</taxon>
        <taxon>Bacilli</taxon>
        <taxon>Bacillales</taxon>
        <taxon>Paenibacillaceae</taxon>
        <taxon>Paenibacillus</taxon>
    </lineage>
</organism>
<dbReference type="InterPro" id="IPR026881">
    <property type="entry name" value="WYL_dom"/>
</dbReference>
<dbReference type="InterPro" id="IPR036390">
    <property type="entry name" value="WH_DNA-bd_sf"/>
</dbReference>
<evidence type="ECO:0000256" key="1">
    <source>
        <dbReference type="ARBA" id="ARBA00023015"/>
    </source>
</evidence>
<dbReference type="Gene3D" id="1.10.10.10">
    <property type="entry name" value="Winged helix-like DNA-binding domain superfamily/Winged helix DNA-binding domain"/>
    <property type="match status" value="1"/>
</dbReference>
<feature type="domain" description="HTH deoR-type" evidence="3">
    <location>
        <begin position="2"/>
        <end position="57"/>
    </location>
</feature>
<dbReference type="RefSeq" id="WP_188773464.1">
    <property type="nucleotide sequence ID" value="NZ_BMMB01000001.1"/>
</dbReference>
<evidence type="ECO:0000313" key="4">
    <source>
        <dbReference type="EMBL" id="MDR6245058.1"/>
    </source>
</evidence>
<dbReference type="EMBL" id="JAVDQH010000011">
    <property type="protein sequence ID" value="MDR6245058.1"/>
    <property type="molecule type" value="Genomic_DNA"/>
</dbReference>
<dbReference type="InterPro" id="IPR057727">
    <property type="entry name" value="WCX_dom"/>
</dbReference>
<dbReference type="InterPro" id="IPR051534">
    <property type="entry name" value="CBASS_pafABC_assoc_protein"/>
</dbReference>
<dbReference type="PANTHER" id="PTHR34580:SF1">
    <property type="entry name" value="PROTEIN PAFC"/>
    <property type="match status" value="1"/>
</dbReference>
<gene>
    <name evidence="4" type="ORF">JOC58_002956</name>
</gene>
<dbReference type="Pfam" id="PF25583">
    <property type="entry name" value="WCX"/>
    <property type="match status" value="1"/>
</dbReference>
<keyword evidence="1" id="KW-0805">Transcription regulation</keyword>
<dbReference type="Proteomes" id="UP001185028">
    <property type="component" value="Unassembled WGS sequence"/>
</dbReference>
<protein>
    <submittedName>
        <fullName evidence="4">DNA-binding transcriptional regulator YafY</fullName>
    </submittedName>
</protein>